<dbReference type="GeneID" id="67909000"/>
<protein>
    <submittedName>
        <fullName evidence="1">Uncharacterized protein</fullName>
    </submittedName>
</protein>
<comment type="caution">
    <text evidence="1">The sequence shown here is derived from an EMBL/GenBank/DDBJ whole genome shotgun (WGS) entry which is preliminary data.</text>
</comment>
<accession>A0ABT8PNG5</accession>
<sequence length="100" mass="10806">MDDTRCRRASRAVAVEIGKVMSALAQTSGEPAGQRIDVTGKRHQYADSDQAEPRSYQKQIHGHTLFFVILCVIVESCIEAPLSDESEDSLPSGAIVDSSA</sequence>
<evidence type="ECO:0000313" key="1">
    <source>
        <dbReference type="EMBL" id="MDN7936407.1"/>
    </source>
</evidence>
<reference evidence="1" key="1">
    <citation type="submission" date="2023-07" db="EMBL/GenBank/DDBJ databases">
        <title>A collection of bacterial strains from the Burkholderia cepacia Research Laboratory and Repository.</title>
        <authorList>
            <person name="Lipuma J."/>
            <person name="Spilker T."/>
            <person name="Caverly L."/>
        </authorList>
    </citation>
    <scope>NUCLEOTIDE SEQUENCE</scope>
    <source>
        <strain evidence="1">AU42020</strain>
    </source>
</reference>
<dbReference type="RefSeq" id="WP_167375358.1">
    <property type="nucleotide sequence ID" value="NZ_CABVPT010000016.1"/>
</dbReference>
<proteinExistence type="predicted"/>
<name>A0ABT8PNG5_9BURK</name>
<dbReference type="EMBL" id="JAUJSQ010000026">
    <property type="protein sequence ID" value="MDN7936407.1"/>
    <property type="molecule type" value="Genomic_DNA"/>
</dbReference>
<keyword evidence="2" id="KW-1185">Reference proteome</keyword>
<organism evidence="1 2">
    <name type="scientific">Burkholderia metallica</name>
    <dbReference type="NCBI Taxonomy" id="488729"/>
    <lineage>
        <taxon>Bacteria</taxon>
        <taxon>Pseudomonadati</taxon>
        <taxon>Pseudomonadota</taxon>
        <taxon>Betaproteobacteria</taxon>
        <taxon>Burkholderiales</taxon>
        <taxon>Burkholderiaceae</taxon>
        <taxon>Burkholderia</taxon>
        <taxon>Burkholderia cepacia complex</taxon>
    </lineage>
</organism>
<dbReference type="Proteomes" id="UP001171606">
    <property type="component" value="Unassembled WGS sequence"/>
</dbReference>
<gene>
    <name evidence="1" type="ORF">QZM52_34575</name>
</gene>
<evidence type="ECO:0000313" key="2">
    <source>
        <dbReference type="Proteomes" id="UP001171606"/>
    </source>
</evidence>